<dbReference type="GO" id="GO:0005634">
    <property type="term" value="C:nucleus"/>
    <property type="evidence" value="ECO:0007669"/>
    <property type="project" value="UniProtKB-SubCell"/>
</dbReference>
<dbReference type="PROSITE" id="PS50157">
    <property type="entry name" value="ZINC_FINGER_C2H2_2"/>
    <property type="match status" value="1"/>
</dbReference>
<dbReference type="Proteomes" id="UP000001070">
    <property type="component" value="Unassembled WGS sequence"/>
</dbReference>
<dbReference type="PROSITE" id="PS00028">
    <property type="entry name" value="ZINC_FINGER_C2H2_1"/>
    <property type="match status" value="1"/>
</dbReference>
<dbReference type="OrthoDB" id="8922241at2759"/>
<dbReference type="AlphaFoldDB" id="B4JJM0"/>
<dbReference type="SUPFAM" id="SSF57667">
    <property type="entry name" value="beta-beta-alpha zinc fingers"/>
    <property type="match status" value="2"/>
</dbReference>
<evidence type="ECO:0000313" key="11">
    <source>
        <dbReference type="EMBL" id="EDV99772.1"/>
    </source>
</evidence>
<sequence>MLSNPMLKAKSTDCRYQVEKSFVVADNKHIRLASRGKKRSLFDKQLDNSDEDELEFLCKEQFAKLLAELEVYLVEKKPGLWQTPAELPVEVKVNSQSIPLPSKGDFVLKRAPSIERVCGTLKRIQCPQCSIELAAMKLMLLRHLGTHINALKKDAVRCPVCILKLCCASSLKRHMIIHTGLKPYSCPQREKCLEQKINLQQHIGEPRHKCHLYKWSSNQVMDLSRHLVTDAGVPFACKECGRLFNGSGSALPSYSRGAFNYILFGSSLS</sequence>
<dbReference type="GO" id="GO:0008270">
    <property type="term" value="F:zinc ion binding"/>
    <property type="evidence" value="ECO:0007669"/>
    <property type="project" value="UniProtKB-KW"/>
</dbReference>
<feature type="domain" description="C2H2-type" evidence="10">
    <location>
        <begin position="156"/>
        <end position="183"/>
    </location>
</feature>
<dbReference type="PANTHER" id="PTHR47772:SF13">
    <property type="entry name" value="GASTRULA ZINC FINGER PROTEIN XLCGF49.1-LIKE-RELATED"/>
    <property type="match status" value="1"/>
</dbReference>
<accession>B4JJM0</accession>
<keyword evidence="4 9" id="KW-0863">Zinc-finger</keyword>
<evidence type="ECO:0000256" key="5">
    <source>
        <dbReference type="ARBA" id="ARBA00022833"/>
    </source>
</evidence>
<keyword evidence="12" id="KW-1185">Reference proteome</keyword>
<proteinExistence type="predicted"/>
<dbReference type="PhylomeDB" id="B4JJM0"/>
<evidence type="ECO:0000256" key="2">
    <source>
        <dbReference type="ARBA" id="ARBA00022723"/>
    </source>
</evidence>
<dbReference type="InParanoid" id="B4JJM0"/>
<evidence type="ECO:0000256" key="9">
    <source>
        <dbReference type="PROSITE-ProRule" id="PRU00042"/>
    </source>
</evidence>
<keyword evidence="8" id="KW-0539">Nucleus</keyword>
<keyword evidence="3" id="KW-0677">Repeat</keyword>
<gene>
    <name evidence="11" type="primary">Dgri\GH12511</name>
    <name evidence="11" type="ORF">Dgri_GH12511</name>
</gene>
<evidence type="ECO:0000256" key="1">
    <source>
        <dbReference type="ARBA" id="ARBA00004123"/>
    </source>
</evidence>
<evidence type="ECO:0000256" key="7">
    <source>
        <dbReference type="ARBA" id="ARBA00023163"/>
    </source>
</evidence>
<dbReference type="InterPro" id="IPR036236">
    <property type="entry name" value="Znf_C2H2_sf"/>
</dbReference>
<dbReference type="SMR" id="B4JJM0"/>
<keyword evidence="6" id="KW-0805">Transcription regulation</keyword>
<evidence type="ECO:0000259" key="10">
    <source>
        <dbReference type="PROSITE" id="PS50157"/>
    </source>
</evidence>
<dbReference type="EMBL" id="CH916370">
    <property type="protein sequence ID" value="EDV99772.1"/>
    <property type="molecule type" value="Genomic_DNA"/>
</dbReference>
<reference evidence="11 12" key="1">
    <citation type="journal article" date="2007" name="Nature">
        <title>Evolution of genes and genomes on the Drosophila phylogeny.</title>
        <authorList>
            <consortium name="Drosophila 12 Genomes Consortium"/>
            <person name="Clark A.G."/>
            <person name="Eisen M.B."/>
            <person name="Smith D.R."/>
            <person name="Bergman C.M."/>
            <person name="Oliver B."/>
            <person name="Markow T.A."/>
            <person name="Kaufman T.C."/>
            <person name="Kellis M."/>
            <person name="Gelbart W."/>
            <person name="Iyer V.N."/>
            <person name="Pollard D.A."/>
            <person name="Sackton T.B."/>
            <person name="Larracuente A.M."/>
            <person name="Singh N.D."/>
            <person name="Abad J.P."/>
            <person name="Abt D.N."/>
            <person name="Adryan B."/>
            <person name="Aguade M."/>
            <person name="Akashi H."/>
            <person name="Anderson W.W."/>
            <person name="Aquadro C.F."/>
            <person name="Ardell D.H."/>
            <person name="Arguello R."/>
            <person name="Artieri C.G."/>
            <person name="Barbash D.A."/>
            <person name="Barker D."/>
            <person name="Barsanti P."/>
            <person name="Batterham P."/>
            <person name="Batzoglou S."/>
            <person name="Begun D."/>
            <person name="Bhutkar A."/>
            <person name="Blanco E."/>
            <person name="Bosak S.A."/>
            <person name="Bradley R.K."/>
            <person name="Brand A.D."/>
            <person name="Brent M.R."/>
            <person name="Brooks A.N."/>
            <person name="Brown R.H."/>
            <person name="Butlin R.K."/>
            <person name="Caggese C."/>
            <person name="Calvi B.R."/>
            <person name="Bernardo de Carvalho A."/>
            <person name="Caspi A."/>
            <person name="Castrezana S."/>
            <person name="Celniker S.E."/>
            <person name="Chang J.L."/>
            <person name="Chapple C."/>
            <person name="Chatterji S."/>
            <person name="Chinwalla A."/>
            <person name="Civetta A."/>
            <person name="Clifton S.W."/>
            <person name="Comeron J.M."/>
            <person name="Costello J.C."/>
            <person name="Coyne J.A."/>
            <person name="Daub J."/>
            <person name="David R.G."/>
            <person name="Delcher A.L."/>
            <person name="Delehaunty K."/>
            <person name="Do C.B."/>
            <person name="Ebling H."/>
            <person name="Edwards K."/>
            <person name="Eickbush T."/>
            <person name="Evans J.D."/>
            <person name="Filipski A."/>
            <person name="Findeiss S."/>
            <person name="Freyhult E."/>
            <person name="Fulton L."/>
            <person name="Fulton R."/>
            <person name="Garcia A.C."/>
            <person name="Gardiner A."/>
            <person name="Garfield D.A."/>
            <person name="Garvin B.E."/>
            <person name="Gibson G."/>
            <person name="Gilbert D."/>
            <person name="Gnerre S."/>
            <person name="Godfrey J."/>
            <person name="Good R."/>
            <person name="Gotea V."/>
            <person name="Gravely B."/>
            <person name="Greenberg A.J."/>
            <person name="Griffiths-Jones S."/>
            <person name="Gross S."/>
            <person name="Guigo R."/>
            <person name="Gustafson E.A."/>
            <person name="Haerty W."/>
            <person name="Hahn M.W."/>
            <person name="Halligan D.L."/>
            <person name="Halpern A.L."/>
            <person name="Halter G.M."/>
            <person name="Han M.V."/>
            <person name="Heger A."/>
            <person name="Hillier L."/>
            <person name="Hinrichs A.S."/>
            <person name="Holmes I."/>
            <person name="Hoskins R.A."/>
            <person name="Hubisz M.J."/>
            <person name="Hultmark D."/>
            <person name="Huntley M.A."/>
            <person name="Jaffe D.B."/>
            <person name="Jagadeeshan S."/>
            <person name="Jeck W.R."/>
            <person name="Johnson J."/>
            <person name="Jones C.D."/>
            <person name="Jordan W.C."/>
            <person name="Karpen G.H."/>
            <person name="Kataoka E."/>
            <person name="Keightley P.D."/>
            <person name="Kheradpour P."/>
            <person name="Kirkness E.F."/>
            <person name="Koerich L.B."/>
            <person name="Kristiansen K."/>
            <person name="Kudrna D."/>
            <person name="Kulathinal R.J."/>
            <person name="Kumar S."/>
            <person name="Kwok R."/>
            <person name="Lander E."/>
            <person name="Langley C.H."/>
            <person name="Lapoint R."/>
            <person name="Lazzaro B.P."/>
            <person name="Lee S.J."/>
            <person name="Levesque L."/>
            <person name="Li R."/>
            <person name="Lin C.F."/>
            <person name="Lin M.F."/>
            <person name="Lindblad-Toh K."/>
            <person name="Llopart A."/>
            <person name="Long M."/>
            <person name="Low L."/>
            <person name="Lozovsky E."/>
            <person name="Lu J."/>
            <person name="Luo M."/>
            <person name="Machado C.A."/>
            <person name="Makalowski W."/>
            <person name="Marzo M."/>
            <person name="Matsuda M."/>
            <person name="Matzkin L."/>
            <person name="McAllister B."/>
            <person name="McBride C.S."/>
            <person name="McKernan B."/>
            <person name="McKernan K."/>
            <person name="Mendez-Lago M."/>
            <person name="Minx P."/>
            <person name="Mollenhauer M.U."/>
            <person name="Montooth K."/>
            <person name="Mount S.M."/>
            <person name="Mu X."/>
            <person name="Myers E."/>
            <person name="Negre B."/>
            <person name="Newfeld S."/>
            <person name="Nielsen R."/>
            <person name="Noor M.A."/>
            <person name="O'Grady P."/>
            <person name="Pachter L."/>
            <person name="Papaceit M."/>
            <person name="Parisi M.J."/>
            <person name="Parisi M."/>
            <person name="Parts L."/>
            <person name="Pedersen J.S."/>
            <person name="Pesole G."/>
            <person name="Phillippy A.M."/>
            <person name="Ponting C.P."/>
            <person name="Pop M."/>
            <person name="Porcelli D."/>
            <person name="Powell J.R."/>
            <person name="Prohaska S."/>
            <person name="Pruitt K."/>
            <person name="Puig M."/>
            <person name="Quesneville H."/>
            <person name="Ram K.R."/>
            <person name="Rand D."/>
            <person name="Rasmussen M.D."/>
            <person name="Reed L.K."/>
            <person name="Reenan R."/>
            <person name="Reily A."/>
            <person name="Remington K.A."/>
            <person name="Rieger T.T."/>
            <person name="Ritchie M.G."/>
            <person name="Robin C."/>
            <person name="Rogers Y.H."/>
            <person name="Rohde C."/>
            <person name="Rozas J."/>
            <person name="Rubenfield M.J."/>
            <person name="Ruiz A."/>
            <person name="Russo S."/>
            <person name="Salzberg S.L."/>
            <person name="Sanchez-Gracia A."/>
            <person name="Saranga D.J."/>
            <person name="Sato H."/>
            <person name="Schaeffer S.W."/>
            <person name="Schatz M.C."/>
            <person name="Schlenke T."/>
            <person name="Schwartz R."/>
            <person name="Segarra C."/>
            <person name="Singh R.S."/>
            <person name="Sirot L."/>
            <person name="Sirota M."/>
            <person name="Sisneros N.B."/>
            <person name="Smith C.D."/>
            <person name="Smith T.F."/>
            <person name="Spieth J."/>
            <person name="Stage D.E."/>
            <person name="Stark A."/>
            <person name="Stephan W."/>
            <person name="Strausberg R.L."/>
            <person name="Strempel S."/>
            <person name="Sturgill D."/>
            <person name="Sutton G."/>
            <person name="Sutton G.G."/>
            <person name="Tao W."/>
            <person name="Teichmann S."/>
            <person name="Tobari Y.N."/>
            <person name="Tomimura Y."/>
            <person name="Tsolas J.M."/>
            <person name="Valente V.L."/>
            <person name="Venter E."/>
            <person name="Venter J.C."/>
            <person name="Vicario S."/>
            <person name="Vieira F.G."/>
            <person name="Vilella A.J."/>
            <person name="Villasante A."/>
            <person name="Walenz B."/>
            <person name="Wang J."/>
            <person name="Wasserman M."/>
            <person name="Watts T."/>
            <person name="Wilson D."/>
            <person name="Wilson R.K."/>
            <person name="Wing R.A."/>
            <person name="Wolfner M.F."/>
            <person name="Wong A."/>
            <person name="Wong G.K."/>
            <person name="Wu C.I."/>
            <person name="Wu G."/>
            <person name="Yamamoto D."/>
            <person name="Yang H.P."/>
            <person name="Yang S.P."/>
            <person name="Yorke J.A."/>
            <person name="Yoshida K."/>
            <person name="Zdobnov E."/>
            <person name="Zhang P."/>
            <person name="Zhang Y."/>
            <person name="Zimin A.V."/>
            <person name="Baldwin J."/>
            <person name="Abdouelleil A."/>
            <person name="Abdulkadir J."/>
            <person name="Abebe A."/>
            <person name="Abera B."/>
            <person name="Abreu J."/>
            <person name="Acer S.C."/>
            <person name="Aftuck L."/>
            <person name="Alexander A."/>
            <person name="An P."/>
            <person name="Anderson E."/>
            <person name="Anderson S."/>
            <person name="Arachi H."/>
            <person name="Azer M."/>
            <person name="Bachantsang P."/>
            <person name="Barry A."/>
            <person name="Bayul T."/>
            <person name="Berlin A."/>
            <person name="Bessette D."/>
            <person name="Bloom T."/>
            <person name="Blye J."/>
            <person name="Boguslavskiy L."/>
            <person name="Bonnet C."/>
            <person name="Boukhgalter B."/>
            <person name="Bourzgui I."/>
            <person name="Brown A."/>
            <person name="Cahill P."/>
            <person name="Channer S."/>
            <person name="Cheshatsang Y."/>
            <person name="Chuda L."/>
            <person name="Citroen M."/>
            <person name="Collymore A."/>
            <person name="Cooke P."/>
            <person name="Costello M."/>
            <person name="D'Aco K."/>
            <person name="Daza R."/>
            <person name="De Haan G."/>
            <person name="DeGray S."/>
            <person name="DeMaso C."/>
            <person name="Dhargay N."/>
            <person name="Dooley K."/>
            <person name="Dooley E."/>
            <person name="Doricent M."/>
            <person name="Dorje P."/>
            <person name="Dorjee K."/>
            <person name="Dupes A."/>
            <person name="Elong R."/>
            <person name="Falk J."/>
            <person name="Farina A."/>
            <person name="Faro S."/>
            <person name="Ferguson D."/>
            <person name="Fisher S."/>
            <person name="Foley C.D."/>
            <person name="Franke A."/>
            <person name="Friedrich D."/>
            <person name="Gadbois L."/>
            <person name="Gearin G."/>
            <person name="Gearin C.R."/>
            <person name="Giannoukos G."/>
            <person name="Goode T."/>
            <person name="Graham J."/>
            <person name="Grandbois E."/>
            <person name="Grewal S."/>
            <person name="Gyaltsen K."/>
            <person name="Hafez N."/>
            <person name="Hagos B."/>
            <person name="Hall J."/>
            <person name="Henson C."/>
            <person name="Hollinger A."/>
            <person name="Honan T."/>
            <person name="Huard M.D."/>
            <person name="Hughes L."/>
            <person name="Hurhula B."/>
            <person name="Husby M.E."/>
            <person name="Kamat A."/>
            <person name="Kanga B."/>
            <person name="Kashin S."/>
            <person name="Khazanovich D."/>
            <person name="Kisner P."/>
            <person name="Lance K."/>
            <person name="Lara M."/>
            <person name="Lee W."/>
            <person name="Lennon N."/>
            <person name="Letendre F."/>
            <person name="LeVine R."/>
            <person name="Lipovsky A."/>
            <person name="Liu X."/>
            <person name="Liu J."/>
            <person name="Liu S."/>
            <person name="Lokyitsang T."/>
            <person name="Lokyitsang Y."/>
            <person name="Lubonja R."/>
            <person name="Lui A."/>
            <person name="MacDonald P."/>
            <person name="Magnisalis V."/>
            <person name="Maru K."/>
            <person name="Matthews C."/>
            <person name="McCusker W."/>
            <person name="McDonough S."/>
            <person name="Mehta T."/>
            <person name="Meldrim J."/>
            <person name="Meneus L."/>
            <person name="Mihai O."/>
            <person name="Mihalev A."/>
            <person name="Mihova T."/>
            <person name="Mittelman R."/>
            <person name="Mlenga V."/>
            <person name="Montmayeur A."/>
            <person name="Mulrain L."/>
            <person name="Navidi A."/>
            <person name="Naylor J."/>
            <person name="Negash T."/>
            <person name="Nguyen T."/>
            <person name="Nguyen N."/>
            <person name="Nicol R."/>
            <person name="Norbu C."/>
            <person name="Norbu N."/>
            <person name="Novod N."/>
            <person name="O'Neill B."/>
            <person name="Osman S."/>
            <person name="Markiewicz E."/>
            <person name="Oyono O.L."/>
            <person name="Patti C."/>
            <person name="Phunkhang P."/>
            <person name="Pierre F."/>
            <person name="Priest M."/>
            <person name="Raghuraman S."/>
            <person name="Rege F."/>
            <person name="Reyes R."/>
            <person name="Rise C."/>
            <person name="Rogov P."/>
            <person name="Ross K."/>
            <person name="Ryan E."/>
            <person name="Settipalli S."/>
            <person name="Shea T."/>
            <person name="Sherpa N."/>
            <person name="Shi L."/>
            <person name="Shih D."/>
            <person name="Sparrow T."/>
            <person name="Spaulding J."/>
            <person name="Stalker J."/>
            <person name="Stange-Thomann N."/>
            <person name="Stavropoulos S."/>
            <person name="Stone C."/>
            <person name="Strader C."/>
            <person name="Tesfaye S."/>
            <person name="Thomson T."/>
            <person name="Thoulutsang Y."/>
            <person name="Thoulutsang D."/>
            <person name="Topham K."/>
            <person name="Topping I."/>
            <person name="Tsamla T."/>
            <person name="Vassiliev H."/>
            <person name="Vo A."/>
            <person name="Wangchuk T."/>
            <person name="Wangdi T."/>
            <person name="Weiand M."/>
            <person name="Wilkinson J."/>
            <person name="Wilson A."/>
            <person name="Yadav S."/>
            <person name="Young G."/>
            <person name="Yu Q."/>
            <person name="Zembek L."/>
            <person name="Zhong D."/>
            <person name="Zimmer A."/>
            <person name="Zwirko Z."/>
            <person name="Jaffe D.B."/>
            <person name="Alvarez P."/>
            <person name="Brockman W."/>
            <person name="Butler J."/>
            <person name="Chin C."/>
            <person name="Gnerre S."/>
            <person name="Grabherr M."/>
            <person name="Kleber M."/>
            <person name="Mauceli E."/>
            <person name="MacCallum I."/>
        </authorList>
    </citation>
    <scope>NUCLEOTIDE SEQUENCE [LARGE SCALE GENOMIC DNA]</scope>
    <source>
        <strain evidence="12">Tucson 15287-2541.00</strain>
    </source>
</reference>
<organism evidence="12">
    <name type="scientific">Drosophila grimshawi</name>
    <name type="common">Hawaiian fruit fly</name>
    <name type="synonym">Idiomyia grimshawi</name>
    <dbReference type="NCBI Taxonomy" id="7222"/>
    <lineage>
        <taxon>Eukaryota</taxon>
        <taxon>Metazoa</taxon>
        <taxon>Ecdysozoa</taxon>
        <taxon>Arthropoda</taxon>
        <taxon>Hexapoda</taxon>
        <taxon>Insecta</taxon>
        <taxon>Pterygota</taxon>
        <taxon>Neoptera</taxon>
        <taxon>Endopterygota</taxon>
        <taxon>Diptera</taxon>
        <taxon>Brachycera</taxon>
        <taxon>Muscomorpha</taxon>
        <taxon>Ephydroidea</taxon>
        <taxon>Drosophilidae</taxon>
        <taxon>Drosophila</taxon>
        <taxon>Hawaiian Drosophila</taxon>
    </lineage>
</organism>
<keyword evidence="2" id="KW-0479">Metal-binding</keyword>
<name>B4JJM0_DROGR</name>
<dbReference type="InterPro" id="IPR013087">
    <property type="entry name" value="Znf_C2H2_type"/>
</dbReference>
<evidence type="ECO:0000256" key="4">
    <source>
        <dbReference type="ARBA" id="ARBA00022771"/>
    </source>
</evidence>
<dbReference type="HOGENOM" id="CLU_1035367_0_0_1"/>
<evidence type="ECO:0000256" key="8">
    <source>
        <dbReference type="ARBA" id="ARBA00023242"/>
    </source>
</evidence>
<evidence type="ECO:0000256" key="3">
    <source>
        <dbReference type="ARBA" id="ARBA00022737"/>
    </source>
</evidence>
<keyword evidence="5" id="KW-0862">Zinc</keyword>
<evidence type="ECO:0000313" key="12">
    <source>
        <dbReference type="Proteomes" id="UP000001070"/>
    </source>
</evidence>
<dbReference type="SMART" id="SM00355">
    <property type="entry name" value="ZnF_C2H2"/>
    <property type="match status" value="3"/>
</dbReference>
<protein>
    <submittedName>
        <fullName evidence="11">GH12511</fullName>
    </submittedName>
</protein>
<comment type="subcellular location">
    <subcellularLocation>
        <location evidence="1">Nucleus</location>
    </subcellularLocation>
</comment>
<dbReference type="Gene3D" id="3.30.160.60">
    <property type="entry name" value="Classic Zinc Finger"/>
    <property type="match status" value="2"/>
</dbReference>
<keyword evidence="7" id="KW-0804">Transcription</keyword>
<evidence type="ECO:0000256" key="6">
    <source>
        <dbReference type="ARBA" id="ARBA00023015"/>
    </source>
</evidence>
<dbReference type="InterPro" id="IPR050636">
    <property type="entry name" value="C2H2-ZF_domain-containing"/>
</dbReference>
<dbReference type="PANTHER" id="PTHR47772">
    <property type="entry name" value="ZINC FINGER PROTEIN 200"/>
    <property type="match status" value="1"/>
</dbReference>
<dbReference type="eggNOG" id="KOG1721">
    <property type="taxonomic scope" value="Eukaryota"/>
</dbReference>